<sequence length="27" mass="3079">MDLTQAILELKNDTSQLVERFATQADK</sequence>
<dbReference type="EMBL" id="FXTM01000025">
    <property type="protein sequence ID" value="SMO74460.1"/>
    <property type="molecule type" value="Genomic_DNA"/>
</dbReference>
<evidence type="ECO:0000313" key="1">
    <source>
        <dbReference type="EMBL" id="SMO74460.1"/>
    </source>
</evidence>
<gene>
    <name evidence="1" type="ORF">SAMN06269117_1251</name>
</gene>
<feature type="non-terminal residue" evidence="1">
    <location>
        <position position="27"/>
    </location>
</feature>
<name>A0A521DUG4_9BACT</name>
<dbReference type="Proteomes" id="UP000317315">
    <property type="component" value="Unassembled WGS sequence"/>
</dbReference>
<keyword evidence="2" id="KW-1185">Reference proteome</keyword>
<protein>
    <submittedName>
        <fullName evidence="1">Uncharacterized protein</fullName>
    </submittedName>
</protein>
<evidence type="ECO:0000313" key="2">
    <source>
        <dbReference type="Proteomes" id="UP000317315"/>
    </source>
</evidence>
<organism evidence="1 2">
    <name type="scientific">Balnearium lithotrophicum</name>
    <dbReference type="NCBI Taxonomy" id="223788"/>
    <lineage>
        <taxon>Bacteria</taxon>
        <taxon>Pseudomonadati</taxon>
        <taxon>Aquificota</taxon>
        <taxon>Aquificia</taxon>
        <taxon>Desulfurobacteriales</taxon>
        <taxon>Desulfurobacteriaceae</taxon>
        <taxon>Balnearium</taxon>
    </lineage>
</organism>
<proteinExistence type="predicted"/>
<dbReference type="AlphaFoldDB" id="A0A521DUG4"/>
<accession>A0A521DUG4</accession>
<reference evidence="1 2" key="1">
    <citation type="submission" date="2017-05" db="EMBL/GenBank/DDBJ databases">
        <authorList>
            <person name="Varghese N."/>
            <person name="Submissions S."/>
        </authorList>
    </citation>
    <scope>NUCLEOTIDE SEQUENCE [LARGE SCALE GENOMIC DNA]</scope>
    <source>
        <strain evidence="1 2">DSM 16304</strain>
    </source>
</reference>